<evidence type="ECO:0000259" key="1">
    <source>
        <dbReference type="SMART" id="SM00829"/>
    </source>
</evidence>
<proteinExistence type="predicted"/>
<dbReference type="EMBL" id="JAEKLZ010000460">
    <property type="protein sequence ID" value="MBW8728852.1"/>
    <property type="molecule type" value="Genomic_DNA"/>
</dbReference>
<dbReference type="Pfam" id="PF13602">
    <property type="entry name" value="ADH_zinc_N_2"/>
    <property type="match status" value="1"/>
</dbReference>
<dbReference type="SUPFAM" id="SSF50129">
    <property type="entry name" value="GroES-like"/>
    <property type="match status" value="1"/>
</dbReference>
<dbReference type="SUPFAM" id="SSF51735">
    <property type="entry name" value="NAD(P)-binding Rossmann-fold domains"/>
    <property type="match status" value="1"/>
</dbReference>
<gene>
    <name evidence="2" type="ORF">JF625_27350</name>
</gene>
<dbReference type="InterPro" id="IPR036291">
    <property type="entry name" value="NAD(P)-bd_dom_sf"/>
</dbReference>
<dbReference type="PANTHER" id="PTHR43482:SF1">
    <property type="entry name" value="PROTEIN AST1-RELATED"/>
    <property type="match status" value="1"/>
</dbReference>
<comment type="caution">
    <text evidence="2">The sequence shown here is derived from an EMBL/GenBank/DDBJ whole genome shotgun (WGS) entry which is preliminary data.</text>
</comment>
<dbReference type="Pfam" id="PF08240">
    <property type="entry name" value="ADH_N"/>
    <property type="match status" value="1"/>
</dbReference>
<dbReference type="InterPro" id="IPR011032">
    <property type="entry name" value="GroES-like_sf"/>
</dbReference>
<feature type="domain" description="Enoyl reductase (ER)" evidence="1">
    <location>
        <begin position="10"/>
        <end position="331"/>
    </location>
</feature>
<reference evidence="2" key="1">
    <citation type="submission" date="2020-06" db="EMBL/GenBank/DDBJ databases">
        <title>Stable isotope informed genome-resolved metagenomics uncovers potential trophic interactions in rhizosphere soil.</title>
        <authorList>
            <person name="Starr E.P."/>
            <person name="Shi S."/>
            <person name="Blazewicz S.J."/>
            <person name="Koch B.J."/>
            <person name="Probst A.J."/>
            <person name="Hungate B.A."/>
            <person name="Pett-Ridge J."/>
            <person name="Firestone M.K."/>
            <person name="Banfield J.F."/>
        </authorList>
    </citation>
    <scope>NUCLEOTIDE SEQUENCE</scope>
    <source>
        <strain evidence="2">YM_69_17</strain>
    </source>
</reference>
<dbReference type="SMART" id="SM00829">
    <property type="entry name" value="PKS_ER"/>
    <property type="match status" value="1"/>
</dbReference>
<name>A0A952FQG4_9PROT</name>
<organism evidence="2 3">
    <name type="scientific">Inquilinus limosus</name>
    <dbReference type="NCBI Taxonomy" id="171674"/>
    <lineage>
        <taxon>Bacteria</taxon>
        <taxon>Pseudomonadati</taxon>
        <taxon>Pseudomonadota</taxon>
        <taxon>Alphaproteobacteria</taxon>
        <taxon>Rhodospirillales</taxon>
        <taxon>Rhodospirillaceae</taxon>
        <taxon>Inquilinus</taxon>
    </lineage>
</organism>
<dbReference type="CDD" id="cd05289">
    <property type="entry name" value="MDR_like_2"/>
    <property type="match status" value="1"/>
</dbReference>
<dbReference type="Proteomes" id="UP000700706">
    <property type="component" value="Unassembled WGS sequence"/>
</dbReference>
<evidence type="ECO:0000313" key="2">
    <source>
        <dbReference type="EMBL" id="MBW8728852.1"/>
    </source>
</evidence>
<dbReference type="InterPro" id="IPR020843">
    <property type="entry name" value="ER"/>
</dbReference>
<accession>A0A952FQG4</accession>
<dbReference type="InterPro" id="IPR013154">
    <property type="entry name" value="ADH-like_N"/>
</dbReference>
<dbReference type="AlphaFoldDB" id="A0A952FQG4"/>
<dbReference type="GO" id="GO:0016491">
    <property type="term" value="F:oxidoreductase activity"/>
    <property type="evidence" value="ECO:0007669"/>
    <property type="project" value="InterPro"/>
</dbReference>
<sequence>MRAITLTAHGGTDNFRLAELPVPPLRPGDVRIRVRSVAFNPVDAQIRRGGPEGRMVRSPILGRDLSGIVEAVDGTADFQPGDEVYSYVCNLASSGTYAEYVSVPAELVARKPRTLSHDQAAAVPVAGITATLALRQAQAAASRSLFVAGGAGGVGTFALMLARHLGVTRLVTTAGSAESRAYLVERGGLADDRIVDYRRDGFVDRAIDRNGGRFDGVLDLVGGIMLSACCELLALDGHLASITEIPALDNANVLFQHNASFHTVGANAYSLVEDRAVWRRYRDMLDGLAALFDGGALPAPPITHLGPLSVETVRQAHDLLERGGVQGKLVMSCP</sequence>
<dbReference type="Gene3D" id="3.90.180.10">
    <property type="entry name" value="Medium-chain alcohol dehydrogenases, catalytic domain"/>
    <property type="match status" value="1"/>
</dbReference>
<evidence type="ECO:0000313" key="3">
    <source>
        <dbReference type="Proteomes" id="UP000700706"/>
    </source>
</evidence>
<dbReference type="InterPro" id="IPR052585">
    <property type="entry name" value="Lipid_raft_assoc_Zn_ADH"/>
</dbReference>
<dbReference type="PANTHER" id="PTHR43482">
    <property type="entry name" value="PROTEIN AST1-RELATED"/>
    <property type="match status" value="1"/>
</dbReference>
<protein>
    <submittedName>
        <fullName evidence="2">NADP-dependent oxidoreductase</fullName>
    </submittedName>
</protein>
<dbReference type="Gene3D" id="3.40.50.720">
    <property type="entry name" value="NAD(P)-binding Rossmann-like Domain"/>
    <property type="match status" value="1"/>
</dbReference>